<dbReference type="EMBL" id="MCGN01000007">
    <property type="protein sequence ID" value="ORY95091.1"/>
    <property type="molecule type" value="Genomic_DNA"/>
</dbReference>
<reference evidence="3 4" key="1">
    <citation type="submission" date="2016-07" db="EMBL/GenBank/DDBJ databases">
        <title>Pervasive Adenine N6-methylation of Active Genes in Fungi.</title>
        <authorList>
            <consortium name="DOE Joint Genome Institute"/>
            <person name="Mondo S.J."/>
            <person name="Dannebaum R.O."/>
            <person name="Kuo R.C."/>
            <person name="Labutti K."/>
            <person name="Haridas S."/>
            <person name="Kuo A."/>
            <person name="Salamov A."/>
            <person name="Ahrendt S.R."/>
            <person name="Lipzen A."/>
            <person name="Sullivan W."/>
            <person name="Andreopoulos W.B."/>
            <person name="Clum A."/>
            <person name="Lindquist E."/>
            <person name="Daum C."/>
            <person name="Ramamoorthy G.K."/>
            <person name="Gryganskyi A."/>
            <person name="Culley D."/>
            <person name="Magnuson J.K."/>
            <person name="James T.Y."/>
            <person name="O'Malley M.A."/>
            <person name="Stajich J.E."/>
            <person name="Spatafora J.W."/>
            <person name="Visel A."/>
            <person name="Grigoriev I.V."/>
        </authorList>
    </citation>
    <scope>NUCLEOTIDE SEQUENCE [LARGE SCALE GENOMIC DNA]</scope>
    <source>
        <strain evidence="3 4">NRRL 2496</strain>
    </source>
</reference>
<keyword evidence="1" id="KW-0812">Transmembrane</keyword>
<keyword evidence="1" id="KW-0472">Membrane</keyword>
<name>A0A1X2H964_SYNRA</name>
<gene>
    <name evidence="2" type="ORF">BCR43DRAFT_343293</name>
    <name evidence="3" type="ORF">BCR43DRAFT_343339</name>
</gene>
<evidence type="ECO:0000313" key="2">
    <source>
        <dbReference type="EMBL" id="ORY95090.1"/>
    </source>
</evidence>
<sequence length="57" mass="6702">MSVKCVSLLCAYIKVLLHYFYTELISAYASLIGAYIKVLLHYFYTCAQFEVDPRSRW</sequence>
<keyword evidence="1" id="KW-1133">Transmembrane helix</keyword>
<dbReference type="EMBL" id="MCGN01000007">
    <property type="protein sequence ID" value="ORY95090.1"/>
    <property type="molecule type" value="Genomic_DNA"/>
</dbReference>
<accession>A0A1X2H964</accession>
<comment type="caution">
    <text evidence="3">The sequence shown here is derived from an EMBL/GenBank/DDBJ whole genome shotgun (WGS) entry which is preliminary data.</text>
</comment>
<feature type="transmembrane region" description="Helical" evidence="1">
    <location>
        <begin position="25"/>
        <end position="44"/>
    </location>
</feature>
<organism evidence="3 4">
    <name type="scientific">Syncephalastrum racemosum</name>
    <name type="common">Filamentous fungus</name>
    <dbReference type="NCBI Taxonomy" id="13706"/>
    <lineage>
        <taxon>Eukaryota</taxon>
        <taxon>Fungi</taxon>
        <taxon>Fungi incertae sedis</taxon>
        <taxon>Mucoromycota</taxon>
        <taxon>Mucoromycotina</taxon>
        <taxon>Mucoromycetes</taxon>
        <taxon>Mucorales</taxon>
        <taxon>Syncephalastraceae</taxon>
        <taxon>Syncephalastrum</taxon>
    </lineage>
</organism>
<dbReference type="AlphaFoldDB" id="A0A1X2H964"/>
<proteinExistence type="predicted"/>
<keyword evidence="4" id="KW-1185">Reference proteome</keyword>
<dbReference type="InParanoid" id="A0A1X2H964"/>
<dbReference type="Proteomes" id="UP000242180">
    <property type="component" value="Unassembled WGS sequence"/>
</dbReference>
<protein>
    <submittedName>
        <fullName evidence="3">Uncharacterized protein</fullName>
    </submittedName>
</protein>
<evidence type="ECO:0000313" key="3">
    <source>
        <dbReference type="EMBL" id="ORY95091.1"/>
    </source>
</evidence>
<evidence type="ECO:0000313" key="4">
    <source>
        <dbReference type="Proteomes" id="UP000242180"/>
    </source>
</evidence>
<evidence type="ECO:0000256" key="1">
    <source>
        <dbReference type="SAM" id="Phobius"/>
    </source>
</evidence>